<dbReference type="PROSITE" id="PS51464">
    <property type="entry name" value="SIS"/>
    <property type="match status" value="1"/>
</dbReference>
<dbReference type="GO" id="GO:1901135">
    <property type="term" value="P:carbohydrate derivative metabolic process"/>
    <property type="evidence" value="ECO:0007669"/>
    <property type="project" value="InterPro"/>
</dbReference>
<dbReference type="PANTHER" id="PTHR30390">
    <property type="entry name" value="SEDOHEPTULOSE 7-PHOSPHATE ISOMERASE / DNAA INITIATOR-ASSOCIATING FACTOR FOR REPLICATION INITIATION"/>
    <property type="match status" value="1"/>
</dbReference>
<feature type="domain" description="SIS" evidence="1">
    <location>
        <begin position="39"/>
        <end position="202"/>
    </location>
</feature>
<dbReference type="InterPro" id="IPR046348">
    <property type="entry name" value="SIS_dom_sf"/>
</dbReference>
<evidence type="ECO:0000259" key="1">
    <source>
        <dbReference type="PROSITE" id="PS51464"/>
    </source>
</evidence>
<dbReference type="RefSeq" id="WP_067911618.1">
    <property type="nucleotide sequence ID" value="NZ_BSRZ01000007.1"/>
</dbReference>
<gene>
    <name evidence="2" type="primary">gmhA</name>
    <name evidence="2" type="ORF">Arub01_31600</name>
</gene>
<protein>
    <submittedName>
        <fullName evidence="2">Phosphoheptose isomerase</fullName>
    </submittedName>
</protein>
<dbReference type="SUPFAM" id="SSF53697">
    <property type="entry name" value="SIS domain"/>
    <property type="match status" value="1"/>
</dbReference>
<comment type="caution">
    <text evidence="2">The sequence shown here is derived from an EMBL/GenBank/DDBJ whole genome shotgun (WGS) entry which is preliminary data.</text>
</comment>
<dbReference type="Proteomes" id="UP001165124">
    <property type="component" value="Unassembled WGS sequence"/>
</dbReference>
<evidence type="ECO:0000313" key="3">
    <source>
        <dbReference type="Proteomes" id="UP001165124"/>
    </source>
</evidence>
<dbReference type="InterPro" id="IPR035461">
    <property type="entry name" value="GmhA/DiaA"/>
</dbReference>
<evidence type="ECO:0000313" key="2">
    <source>
        <dbReference type="EMBL" id="GLW64916.1"/>
    </source>
</evidence>
<accession>A0A9W6PXC5</accession>
<sequence length="206" mass="21351">MAEGRPAAPAVRDAFERRAEPGRALAGQAGDVARACRDMAGRFRDGGKLIVFGSGGASTDAQHIAVEFVHPVIVGKRALPAVSLTDDAAALTGIAAAEGLDAVFAAQLDLLGGPRDIALGVSGDGRCPAVLRGLETARRLGMLTVALTGADGGELARRAAADHVLLAGSDDPCVVKEMHVTLYHLLWELVHVFLEHPDAPEPDDAR</sequence>
<keyword evidence="2" id="KW-0413">Isomerase</keyword>
<dbReference type="CDD" id="cd05006">
    <property type="entry name" value="SIS_GmhA"/>
    <property type="match status" value="1"/>
</dbReference>
<dbReference type="Pfam" id="PF13580">
    <property type="entry name" value="SIS_2"/>
    <property type="match status" value="1"/>
</dbReference>
<name>A0A9W6PXC5_9ACTN</name>
<dbReference type="Gene3D" id="3.40.50.10490">
    <property type="entry name" value="Glucose-6-phosphate isomerase like protein, domain 1"/>
    <property type="match status" value="1"/>
</dbReference>
<dbReference type="AlphaFoldDB" id="A0A9W6PXC5"/>
<dbReference type="EMBL" id="BSRZ01000007">
    <property type="protein sequence ID" value="GLW64916.1"/>
    <property type="molecule type" value="Genomic_DNA"/>
</dbReference>
<keyword evidence="3" id="KW-1185">Reference proteome</keyword>
<organism evidence="2 3">
    <name type="scientific">Actinomadura rubrobrunea</name>
    <dbReference type="NCBI Taxonomy" id="115335"/>
    <lineage>
        <taxon>Bacteria</taxon>
        <taxon>Bacillati</taxon>
        <taxon>Actinomycetota</taxon>
        <taxon>Actinomycetes</taxon>
        <taxon>Streptosporangiales</taxon>
        <taxon>Thermomonosporaceae</taxon>
        <taxon>Actinomadura</taxon>
    </lineage>
</organism>
<dbReference type="InterPro" id="IPR050099">
    <property type="entry name" value="SIS_GmhA/DiaA_subfam"/>
</dbReference>
<dbReference type="GO" id="GO:0097367">
    <property type="term" value="F:carbohydrate derivative binding"/>
    <property type="evidence" value="ECO:0007669"/>
    <property type="project" value="InterPro"/>
</dbReference>
<dbReference type="GO" id="GO:0016853">
    <property type="term" value="F:isomerase activity"/>
    <property type="evidence" value="ECO:0007669"/>
    <property type="project" value="UniProtKB-KW"/>
</dbReference>
<reference evidence="2" key="1">
    <citation type="submission" date="2023-02" db="EMBL/GenBank/DDBJ databases">
        <title>Actinomadura rubrobrunea NBRC 14622.</title>
        <authorList>
            <person name="Ichikawa N."/>
            <person name="Sato H."/>
            <person name="Tonouchi N."/>
        </authorList>
    </citation>
    <scope>NUCLEOTIDE SEQUENCE</scope>
    <source>
        <strain evidence="2">NBRC 14622</strain>
    </source>
</reference>
<dbReference type="InterPro" id="IPR001347">
    <property type="entry name" value="SIS_dom"/>
</dbReference>
<proteinExistence type="predicted"/>